<dbReference type="AlphaFoldDB" id="A0A099GJ42"/>
<evidence type="ECO:0000313" key="2">
    <source>
        <dbReference type="EMBL" id="KGJ22751.1"/>
    </source>
</evidence>
<feature type="region of interest" description="Disordered" evidence="1">
    <location>
        <begin position="214"/>
        <end position="233"/>
    </location>
</feature>
<protein>
    <submittedName>
        <fullName evidence="2">Uncharacterized protein</fullName>
    </submittedName>
</protein>
<name>A0A099GJ42_9RHOB</name>
<dbReference type="Proteomes" id="UP000029858">
    <property type="component" value="Unassembled WGS sequence"/>
</dbReference>
<proteinExistence type="predicted"/>
<reference evidence="2 3" key="1">
    <citation type="submission" date="2014-09" db="EMBL/GenBank/DDBJ databases">
        <authorList>
            <person name="McGinnis J.M."/>
            <person name="Wolfgang W.J."/>
        </authorList>
    </citation>
    <scope>NUCLEOTIDE SEQUENCE [LARGE SCALE GENOMIC DNA]</scope>
    <source>
        <strain evidence="2 3">5503</strain>
    </source>
</reference>
<evidence type="ECO:0000256" key="1">
    <source>
        <dbReference type="SAM" id="MobiDB-lite"/>
    </source>
</evidence>
<accession>A0A099GJ42</accession>
<reference evidence="2 3" key="2">
    <citation type="submission" date="2014-10" db="EMBL/GenBank/DDBJ databases">
        <title>Paracoccus sanguinis sp. nov., isolated from clinical specimens of New York State patients.</title>
        <authorList>
            <person name="Mingle L.A."/>
            <person name="Cole J.A."/>
            <person name="Lapierre P."/>
            <person name="Musser K.A."/>
        </authorList>
    </citation>
    <scope>NUCLEOTIDE SEQUENCE [LARGE SCALE GENOMIC DNA]</scope>
    <source>
        <strain evidence="2 3">5503</strain>
    </source>
</reference>
<feature type="compositionally biased region" description="Basic and acidic residues" evidence="1">
    <location>
        <begin position="1"/>
        <end position="10"/>
    </location>
</feature>
<organism evidence="2 3">
    <name type="scientific">Paracoccus sanguinis</name>
    <dbReference type="NCBI Taxonomy" id="1545044"/>
    <lineage>
        <taxon>Bacteria</taxon>
        <taxon>Pseudomonadati</taxon>
        <taxon>Pseudomonadota</taxon>
        <taxon>Alphaproteobacteria</taxon>
        <taxon>Rhodobacterales</taxon>
        <taxon>Paracoccaceae</taxon>
        <taxon>Paracoccus</taxon>
    </lineage>
</organism>
<dbReference type="EMBL" id="JRKQ01000021">
    <property type="protein sequence ID" value="KGJ22751.1"/>
    <property type="molecule type" value="Genomic_DNA"/>
</dbReference>
<feature type="region of interest" description="Disordered" evidence="1">
    <location>
        <begin position="1"/>
        <end position="24"/>
    </location>
</feature>
<gene>
    <name evidence="2" type="ORF">IX56_06360</name>
</gene>
<comment type="caution">
    <text evidence="2">The sequence shown here is derived from an EMBL/GenBank/DDBJ whole genome shotgun (WGS) entry which is preliminary data.</text>
</comment>
<evidence type="ECO:0000313" key="3">
    <source>
        <dbReference type="Proteomes" id="UP000029858"/>
    </source>
</evidence>
<sequence>MIRGIRKDETDPFPGIGSGTEKWLSGRGEDRRQFLLVVISSCPLACFPVITKLPASWWKRDDLLEKALHFDMKAQPGITRMASDQTCLDPMQKWRAPRYRGWQPLDHAFGRQLRLVRRSYPNSNRDVLEGQWRTDPDLQTSCLQIRDVRVAWQYLHRCRFKIRRLDDFELQSVKVSAVGWFDHVQPDVGSEGFPVNATDSKQLTGDGRAIKEQFGAGPDALSGQYGEAGKKSV</sequence>